<reference evidence="4 5" key="1">
    <citation type="submission" date="2018-07" db="EMBL/GenBank/DDBJ databases">
        <title>Marsedoiliclastica nanhaica gen. nov. sp. nov., a novel marine hydrocarbonoclastic bacterium isolated from an in-situ enriched hydrocarbon-degrading consortium in deep-sea sediment.</title>
        <authorList>
            <person name="Dong C."/>
            <person name="Ma T."/>
            <person name="Liu R."/>
            <person name="Shao Z."/>
        </authorList>
    </citation>
    <scope>NUCLEOTIDE SEQUENCE [LARGE SCALE GENOMIC DNA]</scope>
    <source>
        <strain evidence="5">soil36-7</strain>
    </source>
</reference>
<dbReference type="Proteomes" id="UP000298049">
    <property type="component" value="Chromosome"/>
</dbReference>
<keyword evidence="1" id="KW-0808">Transferase</keyword>
<evidence type="ECO:0000256" key="2">
    <source>
        <dbReference type="ARBA" id="ARBA00022695"/>
    </source>
</evidence>
<evidence type="ECO:0000256" key="3">
    <source>
        <dbReference type="ARBA" id="ARBA00022985"/>
    </source>
</evidence>
<evidence type="ECO:0000256" key="1">
    <source>
        <dbReference type="ARBA" id="ARBA00022679"/>
    </source>
</evidence>
<keyword evidence="3" id="KW-0448">Lipopolysaccharide biosynthesis</keyword>
<dbReference type="SUPFAM" id="SSF53448">
    <property type="entry name" value="Nucleotide-diphospho-sugar transferases"/>
    <property type="match status" value="1"/>
</dbReference>
<dbReference type="Gene3D" id="3.90.550.10">
    <property type="entry name" value="Spore Coat Polysaccharide Biosynthesis Protein SpsA, Chain A"/>
    <property type="match status" value="1"/>
</dbReference>
<dbReference type="PANTHER" id="PTHR42866">
    <property type="entry name" value="3-DEOXY-MANNO-OCTULOSONATE CYTIDYLYLTRANSFERASE"/>
    <property type="match status" value="1"/>
</dbReference>
<gene>
    <name evidence="4" type="ORF">soil367_06085</name>
</gene>
<protein>
    <recommendedName>
        <fullName evidence="6">Acylneuraminate cytidylyltransferase</fullName>
    </recommendedName>
</protein>
<evidence type="ECO:0008006" key="6">
    <source>
        <dbReference type="Google" id="ProtNLM"/>
    </source>
</evidence>
<dbReference type="GO" id="GO:0009103">
    <property type="term" value="P:lipopolysaccharide biosynthetic process"/>
    <property type="evidence" value="ECO:0007669"/>
    <property type="project" value="UniProtKB-KW"/>
</dbReference>
<keyword evidence="2" id="KW-0548">Nucleotidyltransferase</keyword>
<dbReference type="OrthoDB" id="9801052at2"/>
<dbReference type="Pfam" id="PF02348">
    <property type="entry name" value="CTP_transf_3"/>
    <property type="match status" value="1"/>
</dbReference>
<sequence>MKMSEVRRTDSLIVVGARLNSSRLPRKHLLDLAGVPMIVRIFERLAATGVPAVLATTSDDYNQELVRLGDESGFAVVTYDGGVDNVVGRVDAVVRNYQPSRVVYVCGDCPLVSQGYIRLALQALHDNPDWEQVVPEPGRLGETVIHEGILCLSRAGWDELVARSQSSLEQEHVGLALTKGSPLKQGMVRDADEFYGPGFRMSVDTAADWRFMDQLYCQWYASHEGPVSLEWVVEKVRSTGTGRINSHVMQKSGYRKYGSVLFVTEAGPTKGLGQLVRSVRLAERLCELAGFGVTLWVVGTPQSLGCLRTVNHEWVDSEADLLNRLTADSLPALVVVDLFPDRMEHPEKLLDVLGELVAQGKRVVGLDRLWPWHRALSKIVVPCLVYRGEQAQNILSGPGYALAPIWSPVTELPVTDRPLLTVMTGSSDAIGYGGELPQLLDRILPENTMVQWLQGPYAKPPRLPSKCRLKWSILEAQDDIASVALTSTVVLSVYGNTVLELLANRIPVAILPAPGLIEEVEWQTIRQQDALFCVDPTEDGLKLLSHLLLSDHARKKLLARTDGLGAAGGLQRAAACILATLDQ</sequence>
<evidence type="ECO:0000313" key="5">
    <source>
        <dbReference type="Proteomes" id="UP000298049"/>
    </source>
</evidence>
<dbReference type="GO" id="GO:0008690">
    <property type="term" value="F:3-deoxy-manno-octulosonate cytidylyltransferase activity"/>
    <property type="evidence" value="ECO:0007669"/>
    <property type="project" value="TreeGrafter"/>
</dbReference>
<dbReference type="GO" id="GO:0005829">
    <property type="term" value="C:cytosol"/>
    <property type="evidence" value="ECO:0007669"/>
    <property type="project" value="TreeGrafter"/>
</dbReference>
<proteinExistence type="predicted"/>
<dbReference type="EMBL" id="CP031093">
    <property type="protein sequence ID" value="QCF25529.1"/>
    <property type="molecule type" value="Genomic_DNA"/>
</dbReference>
<dbReference type="InterPro" id="IPR003329">
    <property type="entry name" value="Cytidylyl_trans"/>
</dbReference>
<dbReference type="KEGG" id="hmi:soil367_06085"/>
<organism evidence="4 5">
    <name type="scientific">Hydrocarboniclastica marina</name>
    <dbReference type="NCBI Taxonomy" id="2259620"/>
    <lineage>
        <taxon>Bacteria</taxon>
        <taxon>Pseudomonadati</taxon>
        <taxon>Pseudomonadota</taxon>
        <taxon>Gammaproteobacteria</taxon>
        <taxon>Alteromonadales</taxon>
        <taxon>Alteromonadaceae</taxon>
        <taxon>Hydrocarboniclastica</taxon>
    </lineage>
</organism>
<dbReference type="InterPro" id="IPR029044">
    <property type="entry name" value="Nucleotide-diphossugar_trans"/>
</dbReference>
<dbReference type="PANTHER" id="PTHR42866:SF2">
    <property type="entry name" value="3-DEOXY-MANNO-OCTULOSONATE CYTIDYLYLTRANSFERASE, MITOCHONDRIAL"/>
    <property type="match status" value="1"/>
</dbReference>
<name>A0A4P7XF03_9ALTE</name>
<evidence type="ECO:0000313" key="4">
    <source>
        <dbReference type="EMBL" id="QCF25529.1"/>
    </source>
</evidence>
<dbReference type="AlphaFoldDB" id="A0A4P7XF03"/>
<keyword evidence="5" id="KW-1185">Reference proteome</keyword>
<accession>A0A4P7XF03</accession>